<evidence type="ECO:0000256" key="1">
    <source>
        <dbReference type="ARBA" id="ARBA00018672"/>
    </source>
</evidence>
<evidence type="ECO:0000259" key="9">
    <source>
        <dbReference type="PROSITE" id="PS50110"/>
    </source>
</evidence>
<comment type="function">
    <text evidence="7">May play the central regulatory role in sporulation. It may be an element of the effector pathway responsible for the activation of sporulation genes in response to nutritional stress. Spo0A may act in concert with spo0H (a sigma factor) to control the expression of some genes that are critical to the sporulation process.</text>
</comment>
<reference evidence="10 11" key="1">
    <citation type="journal article" date="2020" name="mSystems">
        <title>Defining Genomic and Predicted Metabolic Features of the Acetobacterium Genus.</title>
        <authorList>
            <person name="Ross D.E."/>
            <person name="Marshall C.W."/>
            <person name="Gulliver D."/>
            <person name="May H.D."/>
            <person name="Norman R.S."/>
        </authorList>
    </citation>
    <scope>NUCLEOTIDE SEQUENCE [LARGE SCALE GENOMIC DNA]</scope>
    <source>
        <strain evidence="10 11">DSM 9173</strain>
    </source>
</reference>
<name>A0ABR6WN05_9FIRM</name>
<evidence type="ECO:0000256" key="7">
    <source>
        <dbReference type="ARBA" id="ARBA00024867"/>
    </source>
</evidence>
<evidence type="ECO:0000256" key="2">
    <source>
        <dbReference type="ARBA" id="ARBA00022553"/>
    </source>
</evidence>
<dbReference type="Gene3D" id="3.40.50.2300">
    <property type="match status" value="1"/>
</dbReference>
<keyword evidence="6" id="KW-0804">Transcription</keyword>
<evidence type="ECO:0000313" key="11">
    <source>
        <dbReference type="Proteomes" id="UP000653358"/>
    </source>
</evidence>
<keyword evidence="4" id="KW-0805">Transcription regulation</keyword>
<dbReference type="PANTHER" id="PTHR48111:SF1">
    <property type="entry name" value="TWO-COMPONENT RESPONSE REGULATOR ORR33"/>
    <property type="match status" value="1"/>
</dbReference>
<evidence type="ECO:0000313" key="10">
    <source>
        <dbReference type="EMBL" id="MBC3797898.1"/>
    </source>
</evidence>
<protein>
    <recommendedName>
        <fullName evidence="1">Stage 0 sporulation protein A homolog</fullName>
    </recommendedName>
</protein>
<comment type="caution">
    <text evidence="8">Lacks conserved residue(s) required for the propagation of feature annotation.</text>
</comment>
<sequence length="138" mass="16112">MKYRYKILIVDNEENEEMVNLLKKGLEQEGYDVDMSLSATEALEKVKSDKYHIVLTAIAMPQMDGLELLREIKKYDPLAQVIMMTEFSTMSRILSALEYGASDYIIKPFKSTEYVLDIIQYAVKKLERWRDAFIDIVQ</sequence>
<evidence type="ECO:0000256" key="6">
    <source>
        <dbReference type="ARBA" id="ARBA00023163"/>
    </source>
</evidence>
<dbReference type="SMART" id="SM00448">
    <property type="entry name" value="REC"/>
    <property type="match status" value="1"/>
</dbReference>
<dbReference type="SUPFAM" id="SSF52172">
    <property type="entry name" value="CheY-like"/>
    <property type="match status" value="1"/>
</dbReference>
<dbReference type="PROSITE" id="PS50110">
    <property type="entry name" value="RESPONSE_REGULATORY"/>
    <property type="match status" value="1"/>
</dbReference>
<accession>A0ABR6WN05</accession>
<keyword evidence="11" id="KW-1185">Reference proteome</keyword>
<keyword evidence="3" id="KW-0902">Two-component regulatory system</keyword>
<organism evidence="10 11">
    <name type="scientific">Acetobacterium tundrae</name>
    <dbReference type="NCBI Taxonomy" id="132932"/>
    <lineage>
        <taxon>Bacteria</taxon>
        <taxon>Bacillati</taxon>
        <taxon>Bacillota</taxon>
        <taxon>Clostridia</taxon>
        <taxon>Eubacteriales</taxon>
        <taxon>Eubacteriaceae</taxon>
        <taxon>Acetobacterium</taxon>
    </lineage>
</organism>
<keyword evidence="2" id="KW-0597">Phosphoprotein</keyword>
<proteinExistence type="predicted"/>
<dbReference type="InterPro" id="IPR039420">
    <property type="entry name" value="WalR-like"/>
</dbReference>
<dbReference type="RefSeq" id="WP_148606194.1">
    <property type="nucleotide sequence ID" value="NZ_RXYB01000032.1"/>
</dbReference>
<dbReference type="Pfam" id="PF00072">
    <property type="entry name" value="Response_reg"/>
    <property type="match status" value="1"/>
</dbReference>
<dbReference type="EMBL" id="WJBB01000017">
    <property type="protein sequence ID" value="MBC3797898.1"/>
    <property type="molecule type" value="Genomic_DNA"/>
</dbReference>
<dbReference type="Proteomes" id="UP000653358">
    <property type="component" value="Unassembled WGS sequence"/>
</dbReference>
<feature type="domain" description="Response regulatory" evidence="9">
    <location>
        <begin position="8"/>
        <end position="122"/>
    </location>
</feature>
<evidence type="ECO:0000256" key="8">
    <source>
        <dbReference type="PROSITE-ProRule" id="PRU00169"/>
    </source>
</evidence>
<dbReference type="InterPro" id="IPR001789">
    <property type="entry name" value="Sig_transdc_resp-reg_receiver"/>
</dbReference>
<comment type="caution">
    <text evidence="10">The sequence shown here is derived from an EMBL/GenBank/DDBJ whole genome shotgun (WGS) entry which is preliminary data.</text>
</comment>
<evidence type="ECO:0000256" key="3">
    <source>
        <dbReference type="ARBA" id="ARBA00023012"/>
    </source>
</evidence>
<dbReference type="InterPro" id="IPR011006">
    <property type="entry name" value="CheY-like_superfamily"/>
</dbReference>
<keyword evidence="5" id="KW-0238">DNA-binding</keyword>
<evidence type="ECO:0000256" key="5">
    <source>
        <dbReference type="ARBA" id="ARBA00023125"/>
    </source>
</evidence>
<gene>
    <name evidence="10" type="ORF">GH807_12665</name>
</gene>
<evidence type="ECO:0000256" key="4">
    <source>
        <dbReference type="ARBA" id="ARBA00023015"/>
    </source>
</evidence>
<dbReference type="PANTHER" id="PTHR48111">
    <property type="entry name" value="REGULATOR OF RPOS"/>
    <property type="match status" value="1"/>
</dbReference>